<dbReference type="GO" id="GO:0016020">
    <property type="term" value="C:membrane"/>
    <property type="evidence" value="ECO:0007669"/>
    <property type="project" value="UniProtKB-SubCell"/>
</dbReference>
<feature type="transmembrane region" description="Helical" evidence="6">
    <location>
        <begin position="120"/>
        <end position="139"/>
    </location>
</feature>
<evidence type="ECO:0000256" key="6">
    <source>
        <dbReference type="SAM" id="Phobius"/>
    </source>
</evidence>
<evidence type="ECO:0000256" key="5">
    <source>
        <dbReference type="ARBA" id="ARBA00023136"/>
    </source>
</evidence>
<evidence type="ECO:0000313" key="8">
    <source>
        <dbReference type="EMBL" id="SMC06863.1"/>
    </source>
</evidence>
<keyword evidence="9" id="KW-1185">Reference proteome</keyword>
<feature type="transmembrane region" description="Helical" evidence="6">
    <location>
        <begin position="145"/>
        <end position="165"/>
    </location>
</feature>
<keyword evidence="5 6" id="KW-0472">Membrane</keyword>
<feature type="transmembrane region" description="Helical" evidence="6">
    <location>
        <begin position="29"/>
        <end position="51"/>
    </location>
</feature>
<feature type="domain" description="EamA" evidence="7">
    <location>
        <begin position="145"/>
        <end position="280"/>
    </location>
</feature>
<evidence type="ECO:0000256" key="4">
    <source>
        <dbReference type="ARBA" id="ARBA00022989"/>
    </source>
</evidence>
<dbReference type="InterPro" id="IPR000620">
    <property type="entry name" value="EamA_dom"/>
</dbReference>
<comment type="subcellular location">
    <subcellularLocation>
        <location evidence="1">Membrane</location>
        <topology evidence="1">Multi-pass membrane protein</topology>
    </subcellularLocation>
</comment>
<sequence>METVLALIYTFLWSSASVATKFGLKSGPPLMLAAIRFSLAGIILLGVNGLLHQEIWPRHQQMGALAVIGFLNTTLYLGASFMALEVVSAGLFNLFVAVNPFFVLILEYTWLKTSIRPTQWWGFIVAVLGLGIGSWQAIIHLHTPLWGLMLVVGGQMAMALGSIYFHHVGISSPAITINIWQLIWGAIFLWPFAFLMSFSKPIIWNWDWWGSLLWLVGAVSIGAMLLWFRLLRQGAAKASMWLLLTPVIGYVLGFLVLHEPFTFYDMIASILVMVGLFLANRMSFRQFASAKTSTGK</sequence>
<name>A0A1W1WMB1_SULTA</name>
<dbReference type="STRING" id="28034.BFX07_11025"/>
<dbReference type="PANTHER" id="PTHR32322:SF2">
    <property type="entry name" value="EAMA DOMAIN-CONTAINING PROTEIN"/>
    <property type="match status" value="1"/>
</dbReference>
<evidence type="ECO:0000256" key="3">
    <source>
        <dbReference type="ARBA" id="ARBA00022692"/>
    </source>
</evidence>
<keyword evidence="4 6" id="KW-1133">Transmembrane helix</keyword>
<dbReference type="PANTHER" id="PTHR32322">
    <property type="entry name" value="INNER MEMBRANE TRANSPORTER"/>
    <property type="match status" value="1"/>
</dbReference>
<feature type="transmembrane region" description="Helical" evidence="6">
    <location>
        <begin position="208"/>
        <end position="228"/>
    </location>
</feature>
<dbReference type="InterPro" id="IPR050638">
    <property type="entry name" value="AA-Vitamin_Transporters"/>
</dbReference>
<feature type="transmembrane region" description="Helical" evidence="6">
    <location>
        <begin position="90"/>
        <end position="108"/>
    </location>
</feature>
<accession>A0A1W1WMB1</accession>
<dbReference type="OrthoDB" id="3190463at2"/>
<dbReference type="RefSeq" id="WP_084661695.1">
    <property type="nucleotide sequence ID" value="NZ_FWWY01000001.1"/>
</dbReference>
<feature type="domain" description="EamA" evidence="7">
    <location>
        <begin position="4"/>
        <end position="130"/>
    </location>
</feature>
<gene>
    <name evidence="8" type="ORF">SAMN00768000_3066</name>
</gene>
<protein>
    <submittedName>
        <fullName evidence="8">EamA-like transporter family protein</fullName>
    </submittedName>
</protein>
<evidence type="ECO:0000259" key="7">
    <source>
        <dbReference type="Pfam" id="PF00892"/>
    </source>
</evidence>
<dbReference type="AlphaFoldDB" id="A0A1W1WMB1"/>
<dbReference type="Proteomes" id="UP000192660">
    <property type="component" value="Unassembled WGS sequence"/>
</dbReference>
<feature type="transmembrane region" description="Helical" evidence="6">
    <location>
        <begin position="177"/>
        <end position="196"/>
    </location>
</feature>
<keyword evidence="3 6" id="KW-0812">Transmembrane</keyword>
<evidence type="ECO:0000256" key="2">
    <source>
        <dbReference type="ARBA" id="ARBA00007362"/>
    </source>
</evidence>
<evidence type="ECO:0000313" key="9">
    <source>
        <dbReference type="Proteomes" id="UP000192660"/>
    </source>
</evidence>
<comment type="similarity">
    <text evidence="2">Belongs to the EamA transporter family.</text>
</comment>
<reference evidence="9" key="1">
    <citation type="submission" date="2017-04" db="EMBL/GenBank/DDBJ databases">
        <authorList>
            <person name="Varghese N."/>
            <person name="Submissions S."/>
        </authorList>
    </citation>
    <scope>NUCLEOTIDE SEQUENCE [LARGE SCALE GENOMIC DNA]</scope>
    <source>
        <strain evidence="9">DSM 9293</strain>
    </source>
</reference>
<dbReference type="InterPro" id="IPR037185">
    <property type="entry name" value="EmrE-like"/>
</dbReference>
<dbReference type="SUPFAM" id="SSF103481">
    <property type="entry name" value="Multidrug resistance efflux transporter EmrE"/>
    <property type="match status" value="2"/>
</dbReference>
<feature type="transmembrane region" description="Helical" evidence="6">
    <location>
        <begin position="263"/>
        <end position="279"/>
    </location>
</feature>
<dbReference type="Pfam" id="PF00892">
    <property type="entry name" value="EamA"/>
    <property type="match status" value="2"/>
</dbReference>
<evidence type="ECO:0000256" key="1">
    <source>
        <dbReference type="ARBA" id="ARBA00004141"/>
    </source>
</evidence>
<proteinExistence type="inferred from homology"/>
<feature type="transmembrane region" description="Helical" evidence="6">
    <location>
        <begin position="63"/>
        <end position="84"/>
    </location>
</feature>
<dbReference type="EMBL" id="FWWY01000001">
    <property type="protein sequence ID" value="SMC06863.1"/>
    <property type="molecule type" value="Genomic_DNA"/>
</dbReference>
<organism evidence="8 9">
    <name type="scientific">Sulfobacillus thermosulfidooxidans (strain DSM 9293 / VKM B-1269 / AT-1)</name>
    <dbReference type="NCBI Taxonomy" id="929705"/>
    <lineage>
        <taxon>Bacteria</taxon>
        <taxon>Bacillati</taxon>
        <taxon>Bacillota</taxon>
        <taxon>Clostridia</taxon>
        <taxon>Eubacteriales</taxon>
        <taxon>Clostridiales Family XVII. Incertae Sedis</taxon>
        <taxon>Sulfobacillus</taxon>
    </lineage>
</organism>
<feature type="transmembrane region" description="Helical" evidence="6">
    <location>
        <begin position="240"/>
        <end position="257"/>
    </location>
</feature>